<protein>
    <recommendedName>
        <fullName evidence="4">Cell envelope biogenesis protein TolA</fullName>
    </recommendedName>
</protein>
<dbReference type="SUPFAM" id="SSF74653">
    <property type="entry name" value="TolA/TonB C-terminal domain"/>
    <property type="match status" value="1"/>
</dbReference>
<feature type="compositionally biased region" description="Basic and acidic residues" evidence="1">
    <location>
        <begin position="118"/>
        <end position="133"/>
    </location>
</feature>
<dbReference type="EMBL" id="BMJM01000003">
    <property type="protein sequence ID" value="GGE06938.1"/>
    <property type="molecule type" value="Genomic_DNA"/>
</dbReference>
<evidence type="ECO:0000313" key="3">
    <source>
        <dbReference type="Proteomes" id="UP000635071"/>
    </source>
</evidence>
<feature type="compositionally biased region" description="Pro residues" evidence="1">
    <location>
        <begin position="101"/>
        <end position="117"/>
    </location>
</feature>
<comment type="caution">
    <text evidence="2">The sequence shown here is derived from an EMBL/GenBank/DDBJ whole genome shotgun (WGS) entry which is preliminary data.</text>
</comment>
<organism evidence="2 3">
    <name type="scientific">Sandarakinorhabdus glacialis</name>
    <dbReference type="NCBI Taxonomy" id="1614636"/>
    <lineage>
        <taxon>Bacteria</taxon>
        <taxon>Pseudomonadati</taxon>
        <taxon>Pseudomonadota</taxon>
        <taxon>Alphaproteobacteria</taxon>
        <taxon>Sphingomonadales</taxon>
        <taxon>Sphingosinicellaceae</taxon>
        <taxon>Sandarakinorhabdus</taxon>
    </lineage>
</organism>
<reference evidence="2" key="1">
    <citation type="journal article" date="2014" name="Int. J. Syst. Evol. Microbiol.">
        <title>Complete genome sequence of Corynebacterium casei LMG S-19264T (=DSM 44701T), isolated from a smear-ripened cheese.</title>
        <authorList>
            <consortium name="US DOE Joint Genome Institute (JGI-PGF)"/>
            <person name="Walter F."/>
            <person name="Albersmeier A."/>
            <person name="Kalinowski J."/>
            <person name="Ruckert C."/>
        </authorList>
    </citation>
    <scope>NUCLEOTIDE SEQUENCE</scope>
    <source>
        <strain evidence="2">CGMCC 1.15519</strain>
    </source>
</reference>
<dbReference type="PROSITE" id="PS51318">
    <property type="entry name" value="TAT"/>
    <property type="match status" value="1"/>
</dbReference>
<dbReference type="InterPro" id="IPR006311">
    <property type="entry name" value="TAT_signal"/>
</dbReference>
<accession>A0A916ZPV4</accession>
<dbReference type="Gene3D" id="3.30.1150.10">
    <property type="match status" value="1"/>
</dbReference>
<dbReference type="PRINTS" id="PR01217">
    <property type="entry name" value="PRICHEXTENSN"/>
</dbReference>
<reference evidence="2" key="2">
    <citation type="submission" date="2020-09" db="EMBL/GenBank/DDBJ databases">
        <authorList>
            <person name="Sun Q."/>
            <person name="Zhou Y."/>
        </authorList>
    </citation>
    <scope>NUCLEOTIDE SEQUENCE</scope>
    <source>
        <strain evidence="2">CGMCC 1.15519</strain>
    </source>
</reference>
<keyword evidence="3" id="KW-1185">Reference proteome</keyword>
<feature type="compositionally biased region" description="Pro residues" evidence="1">
    <location>
        <begin position="71"/>
        <end position="86"/>
    </location>
</feature>
<feature type="region of interest" description="Disordered" evidence="1">
    <location>
        <begin position="55"/>
        <end position="137"/>
    </location>
</feature>
<evidence type="ECO:0000256" key="1">
    <source>
        <dbReference type="SAM" id="MobiDB-lite"/>
    </source>
</evidence>
<dbReference type="RefSeq" id="WP_188761989.1">
    <property type="nucleotide sequence ID" value="NZ_BMJM01000003.1"/>
</dbReference>
<gene>
    <name evidence="2" type="ORF">GCM10011529_11640</name>
</gene>
<name>A0A916ZPV4_9SPHN</name>
<evidence type="ECO:0000313" key="2">
    <source>
        <dbReference type="EMBL" id="GGE06938.1"/>
    </source>
</evidence>
<proteinExistence type="predicted"/>
<dbReference type="AlphaFoldDB" id="A0A916ZPV4"/>
<dbReference type="Proteomes" id="UP000635071">
    <property type="component" value="Unassembled WGS sequence"/>
</dbReference>
<evidence type="ECO:0008006" key="4">
    <source>
        <dbReference type="Google" id="ProtNLM"/>
    </source>
</evidence>
<sequence>MTERRALLAAAAAHIILFAALSIGWQFAPKPLAPAEEMIPVDFVDIADVPRVTEAPKPSMKAAPQETVTPEPAPVEPEPTPEPTPAPTDAVPLPEPKTEPKPVPTKPAPPKPVPPKPEPAKKPAPEKPRESKPLDTSVLSNLIDKALPKARVKPLDTSDLAKSIGVAAPKQARIDPRAAATLAQAIQAQVAPCWNPPIGGTDVRKMTVVIRADYARDGSVIGQPTVVSQTGTSTGNSDYSRAFAETARRAVLRCQPLKLPANLYDLWKSVEINFDPESMT</sequence>